<evidence type="ECO:0000313" key="3">
    <source>
        <dbReference type="EMBL" id="APB34462.1"/>
    </source>
</evidence>
<gene>
    <name evidence="3" type="ORF">GlitD10_2133</name>
</gene>
<dbReference type="KEGG" id="glt:GlitD10_2133"/>
<dbReference type="SUPFAM" id="SSF56601">
    <property type="entry name" value="beta-lactamase/transpeptidase-like"/>
    <property type="match status" value="1"/>
</dbReference>
<protein>
    <submittedName>
        <fullName evidence="3">Beta-lactamase</fullName>
    </submittedName>
</protein>
<dbReference type="Gene3D" id="2.40.128.600">
    <property type="match status" value="1"/>
</dbReference>
<feature type="domain" description="Peptidase S12 Pab87-related C-terminal" evidence="2">
    <location>
        <begin position="415"/>
        <end position="501"/>
    </location>
</feature>
<dbReference type="Pfam" id="PF11954">
    <property type="entry name" value="DUF3471"/>
    <property type="match status" value="1"/>
</dbReference>
<dbReference type="PANTHER" id="PTHR46825:SF15">
    <property type="entry name" value="BETA-LACTAMASE-RELATED DOMAIN-CONTAINING PROTEIN"/>
    <property type="match status" value="1"/>
</dbReference>
<dbReference type="InterPro" id="IPR012338">
    <property type="entry name" value="Beta-lactam/transpept-like"/>
</dbReference>
<evidence type="ECO:0000259" key="1">
    <source>
        <dbReference type="Pfam" id="PF00144"/>
    </source>
</evidence>
<dbReference type="Gene3D" id="3.40.710.10">
    <property type="entry name" value="DD-peptidase/beta-lactamase superfamily"/>
    <property type="match status" value="1"/>
</dbReference>
<name>A0A1J0AEU2_9CYAN</name>
<evidence type="ECO:0000313" key="4">
    <source>
        <dbReference type="Proteomes" id="UP000180235"/>
    </source>
</evidence>
<dbReference type="Proteomes" id="UP000180235">
    <property type="component" value="Chromosome"/>
</dbReference>
<dbReference type="AlphaFoldDB" id="A0A1J0AEU2"/>
<proteinExistence type="predicted"/>
<sequence>MLKVLRFLGVAVLLAGLVFGGINKTRAEPHPNPGMIEPAMRAIDKLAQQQVDTQKLPGLAIGIVYQDQVIYAKGFGVREVGKPERIDPDTVFQLASVSKPMGATVVAALVGEGKITWDSKISDLDPAFQLIDPWVSHNLTLRDLYSHRSGLPEHAGDLLEDLGYDRTEVLHRLRYQKLASSFRSRYAYTNFGLTEAAIAAAKAYGFDWADACDIKLYKPLGMTATSSRFQDFTQRRNKAVGHVRVQNQWVHREQRNPEAQSPAGGVSSSVNDMTKWMRLQLGNGRFAGQSIVAAATLAETHFPQIISGTNPLNGNATFYGLGWGVAYGDHLRLSHSGAFALGAATHVALVPAAQLGIVVLTNAAPVGIAEGLAQVFLDTALAGKPTQDWLALYQQAFQDPAVVGITTLSDYSQPPMPRTAALKLAAYTGTYGDNPLVGDIQITAHNGTLTLQIGPEPLRFQLTHYDRDTFTFDTVGENAAGRSGVTFRIGAKGEAESVVIESLHQSGQGEFTRLAVAPTDNKKN</sequence>
<dbReference type="RefSeq" id="WP_071454898.1">
    <property type="nucleotide sequence ID" value="NZ_CP017675.1"/>
</dbReference>
<organism evidence="3 4">
    <name type="scientific">Gloeomargarita lithophora Alchichica-D10</name>
    <dbReference type="NCBI Taxonomy" id="1188229"/>
    <lineage>
        <taxon>Bacteria</taxon>
        <taxon>Bacillati</taxon>
        <taxon>Cyanobacteriota</taxon>
        <taxon>Cyanophyceae</taxon>
        <taxon>Gloeomargaritales</taxon>
        <taxon>Gloeomargaritaceae</taxon>
        <taxon>Gloeomargarita</taxon>
    </lineage>
</organism>
<dbReference type="InterPro" id="IPR001466">
    <property type="entry name" value="Beta-lactam-related"/>
</dbReference>
<accession>A0A1J0AEU2</accession>
<keyword evidence="4" id="KW-1185">Reference proteome</keyword>
<dbReference type="InterPro" id="IPR050491">
    <property type="entry name" value="AmpC-like"/>
</dbReference>
<dbReference type="PANTHER" id="PTHR46825">
    <property type="entry name" value="D-ALANYL-D-ALANINE-CARBOXYPEPTIDASE/ENDOPEPTIDASE AMPH"/>
    <property type="match status" value="1"/>
</dbReference>
<dbReference type="STRING" id="1188229.GlitD10_2133"/>
<dbReference type="Pfam" id="PF00144">
    <property type="entry name" value="Beta-lactamase"/>
    <property type="match status" value="1"/>
</dbReference>
<dbReference type="OrthoDB" id="846150at2"/>
<dbReference type="InterPro" id="IPR021860">
    <property type="entry name" value="Peptidase_S12_Pab87-rel_C"/>
</dbReference>
<feature type="domain" description="Beta-lactamase-related" evidence="1">
    <location>
        <begin position="43"/>
        <end position="365"/>
    </location>
</feature>
<reference evidence="3 4" key="1">
    <citation type="submission" date="2016-10" db="EMBL/GenBank/DDBJ databases">
        <title>Description of Gloeomargarita lithophora gen. nov., sp. nov., a thylakoid-bearing basal-branching cyanobacterium with intracellular carbonates, and proposal for Gloeomargaritales ord. nov.</title>
        <authorList>
            <person name="Moreira D."/>
            <person name="Tavera R."/>
            <person name="Benzerara K."/>
            <person name="Skouri-Panet F."/>
            <person name="Couradeau E."/>
            <person name="Gerard E."/>
            <person name="Loussert C."/>
            <person name="Novelo E."/>
            <person name="Zivanovic Y."/>
            <person name="Lopez-Garcia P."/>
        </authorList>
    </citation>
    <scope>NUCLEOTIDE SEQUENCE [LARGE SCALE GENOMIC DNA]</scope>
    <source>
        <strain evidence="3 4">D10</strain>
    </source>
</reference>
<evidence type="ECO:0000259" key="2">
    <source>
        <dbReference type="Pfam" id="PF11954"/>
    </source>
</evidence>
<dbReference type="EMBL" id="CP017675">
    <property type="protein sequence ID" value="APB34462.1"/>
    <property type="molecule type" value="Genomic_DNA"/>
</dbReference>